<dbReference type="Gene3D" id="2.60.40.10">
    <property type="entry name" value="Immunoglobulins"/>
    <property type="match status" value="3"/>
</dbReference>
<evidence type="ECO:0000313" key="4">
    <source>
        <dbReference type="EMBL" id="KRU13226.1"/>
    </source>
</evidence>
<dbReference type="eggNOG" id="COG0860">
    <property type="taxonomic scope" value="Bacteria"/>
</dbReference>
<protein>
    <submittedName>
        <fullName evidence="3">Cell wall hydrolase/autolysin</fullName>
    </submittedName>
</protein>
<dbReference type="InterPro" id="IPR050695">
    <property type="entry name" value="N-acetylmuramoyl_amidase_3"/>
</dbReference>
<dbReference type="EMBL" id="CP009268">
    <property type="protein sequence ID" value="AJA50764.1"/>
    <property type="molecule type" value="Genomic_DNA"/>
</dbReference>
<dbReference type="Pfam" id="PF17957">
    <property type="entry name" value="Big_7"/>
    <property type="match status" value="5"/>
</dbReference>
<dbReference type="Proteomes" id="UP000030905">
    <property type="component" value="Chromosome"/>
</dbReference>
<reference evidence="3 6" key="1">
    <citation type="journal article" date="2015" name="Genome Announc.">
        <title>Complete Genome Sequence of the Nitrogen-Fixing and Solvent-Producing Clostridium pasteurianum DSM 525.</title>
        <authorList>
            <person name="Poehlein A."/>
            <person name="Grosse-Honebrink A."/>
            <person name="Zhang Y."/>
            <person name="Minton N.P."/>
            <person name="Daniel R."/>
        </authorList>
    </citation>
    <scope>NUCLEOTIDE SEQUENCE [LARGE SCALE GENOMIC DNA]</scope>
    <source>
        <strain evidence="3">DSM 525</strain>
        <strain evidence="6">DSM 525 / ATCC 6013</strain>
    </source>
</reference>
<dbReference type="EMBL" id="JPGY02000001">
    <property type="protein sequence ID" value="KRU13226.1"/>
    <property type="molecule type" value="Genomic_DNA"/>
</dbReference>
<evidence type="ECO:0000256" key="1">
    <source>
        <dbReference type="ARBA" id="ARBA00022801"/>
    </source>
</evidence>
<reference evidence="4" key="2">
    <citation type="submission" date="2015-10" db="EMBL/GenBank/DDBJ databases">
        <title>Improved Draft Genome Sequence of Clostridium pasteurianum Strain ATCC 6013 (DSM 525) Using a Hybrid Next-Generation Sequencing Approach.</title>
        <authorList>
            <person name="Pyne M.E."/>
            <person name="Utturkar S.M."/>
            <person name="Brown S.D."/>
            <person name="Moo-Young M."/>
            <person name="Chung D.A."/>
            <person name="Chou P.C."/>
        </authorList>
    </citation>
    <scope>NUCLEOTIDE SEQUENCE</scope>
    <source>
        <strain evidence="4">ATCC 6013</strain>
    </source>
</reference>
<dbReference type="InterPro" id="IPR002508">
    <property type="entry name" value="MurNAc-LAA_cat"/>
</dbReference>
<dbReference type="InterPro" id="IPR013783">
    <property type="entry name" value="Ig-like_fold"/>
</dbReference>
<dbReference type="eggNOG" id="COG4193">
    <property type="taxonomic scope" value="Bacteria"/>
</dbReference>
<keyword evidence="1 3" id="KW-0378">Hydrolase</keyword>
<dbReference type="GO" id="GO:0008745">
    <property type="term" value="F:N-acetylmuramoyl-L-alanine amidase activity"/>
    <property type="evidence" value="ECO:0007669"/>
    <property type="project" value="InterPro"/>
</dbReference>
<dbReference type="SMART" id="SM00646">
    <property type="entry name" value="Ami_3"/>
    <property type="match status" value="1"/>
</dbReference>
<evidence type="ECO:0000313" key="5">
    <source>
        <dbReference type="Proteomes" id="UP000028042"/>
    </source>
</evidence>
<sequence>MKNLWKFALLFFAIICISIFTNGTKVKAAENKLSPRMWIETPQNNVSLKENSIDIKGWSLNPSGVKQVAIYVDGNKAGNADIGQARPDVDHNFPDYTGGVNSGFSYKLDVSKLNGGQHTITAESVGNDGSSLKQDRKININKLAPKMWVETPSDNATVSGTTINIKGWSLNDAGVKQVAVYIDGNKAGNANIGQARPDVDHNFPGYTGGVNSGFTYNLDISKLSGGKHTITIESIGNDGGSLKQDRRININKLAPKMWVETPSDNTTVNGTAINIKGWSLNDTGVKQVAVYVDGNKIGNANIGQARPDVDHNFPGYTGGVNSGFTYNLDISKLSGGKHTITIESTGNDVSSIKQERKINVTRKASKMWVETPANNAVVNGISTNIVGWSLNDTGVKQVVVYVDGNKVANASAGQVRPDVNRIFPGYTDGLNSGFSYKLDISKLSAGNHTVTIESIGNDGSSIKQDRKISINRLPAKMWVETPINNSTVSGKTAQIKGWSLNDSGVKQVIVYIDGSKVGNANIGQARTDVNFAFPGYTGGITSGFTYNLDTSNLSGVQHTITVESIGNDGSVIKQDRKVSINNKVIAIDIGHNVAPVDVGAEAIMKEGPVNLAVGQRVISKLESLGYTVVQTKPVTATNESDSLQQRVAAANNAKADLFISIHANVGGGVGTEVWAGGSAKSIELGQNIEDNMVALGYRNRGVKVQGIDGDHLYVLKNTVMPAVLVETFFLDSQEDVNRYNPDAIANAIVNGIISSLD</sequence>
<reference evidence="4 5" key="3">
    <citation type="journal article" name="Genome Announc.">
        <title>Improved Draft Genome Sequence of Clostridium pasteurianum Strain ATCC 6013 (DSM 525) Using a Hybrid Next-Generation Sequencing Approach.</title>
        <authorList>
            <person name="Pyne M.E."/>
            <person name="Utturkar S."/>
            <person name="Brown S.D."/>
            <person name="Moo-Young M."/>
            <person name="Chung D.A."/>
            <person name="Chou C.P."/>
        </authorList>
    </citation>
    <scope>NUCLEOTIDE SEQUENCE [LARGE SCALE GENOMIC DNA]</scope>
    <source>
        <strain evidence="4 5">ATCC 6013</strain>
    </source>
</reference>
<keyword evidence="6" id="KW-1185">Reference proteome</keyword>
<dbReference type="PANTHER" id="PTHR30404:SF0">
    <property type="entry name" value="N-ACETYLMURAMOYL-L-ALANINE AMIDASE AMIC"/>
    <property type="match status" value="1"/>
</dbReference>
<feature type="domain" description="MurNAc-LAA" evidence="2">
    <location>
        <begin position="647"/>
        <end position="753"/>
    </location>
</feature>
<evidence type="ECO:0000313" key="3">
    <source>
        <dbReference type="EMBL" id="AJA50764.1"/>
    </source>
</evidence>
<dbReference type="CDD" id="cd02696">
    <property type="entry name" value="MurNAc-LAA"/>
    <property type="match status" value="1"/>
</dbReference>
<dbReference type="GO" id="GO:0030288">
    <property type="term" value="C:outer membrane-bounded periplasmic space"/>
    <property type="evidence" value="ECO:0007669"/>
    <property type="project" value="TreeGrafter"/>
</dbReference>
<dbReference type="KEGG" id="cpat:CLPA_c06760"/>
<dbReference type="Pfam" id="PF01520">
    <property type="entry name" value="Amidase_3"/>
    <property type="match status" value="1"/>
</dbReference>
<dbReference type="SUPFAM" id="SSF53187">
    <property type="entry name" value="Zn-dependent exopeptidases"/>
    <property type="match status" value="1"/>
</dbReference>
<dbReference type="Gene3D" id="3.40.630.40">
    <property type="entry name" value="Zn-dependent exopeptidases"/>
    <property type="match status" value="1"/>
</dbReference>
<dbReference type="Proteomes" id="UP000028042">
    <property type="component" value="Unassembled WGS sequence"/>
</dbReference>
<dbReference type="PATRIC" id="fig|1262449.3.peg.2898"/>
<dbReference type="PANTHER" id="PTHR30404">
    <property type="entry name" value="N-ACETYLMURAMOYL-L-ALANINE AMIDASE"/>
    <property type="match status" value="1"/>
</dbReference>
<evidence type="ECO:0000313" key="6">
    <source>
        <dbReference type="Proteomes" id="UP000030905"/>
    </source>
</evidence>
<proteinExistence type="predicted"/>
<dbReference type="AlphaFoldDB" id="A0A0H3IZ34"/>
<gene>
    <name evidence="3" type="ORF">CLPA_c06760</name>
    <name evidence="4" type="ORF">CP6013_02474</name>
</gene>
<organism evidence="3 6">
    <name type="scientific">Clostridium pasteurianum DSM 525 = ATCC 6013</name>
    <dbReference type="NCBI Taxonomy" id="1262449"/>
    <lineage>
        <taxon>Bacteria</taxon>
        <taxon>Bacillati</taxon>
        <taxon>Bacillota</taxon>
        <taxon>Clostridia</taxon>
        <taxon>Eubacteriales</taxon>
        <taxon>Clostridiaceae</taxon>
        <taxon>Clostridium</taxon>
    </lineage>
</organism>
<accession>A0A0H3IZ34</accession>
<dbReference type="KEGG" id="cpae:CPAST_c06760"/>
<dbReference type="GO" id="GO:0009253">
    <property type="term" value="P:peptidoglycan catabolic process"/>
    <property type="evidence" value="ECO:0007669"/>
    <property type="project" value="InterPro"/>
</dbReference>
<dbReference type="GeneID" id="93076264"/>
<evidence type="ECO:0000259" key="2">
    <source>
        <dbReference type="SMART" id="SM00646"/>
    </source>
</evidence>
<dbReference type="RefSeq" id="WP_004455510.1">
    <property type="nucleotide sequence ID" value="NZ_ANZB01000010.1"/>
</dbReference>
<name>A0A0H3IZ34_CLOPA</name>